<keyword evidence="2" id="KW-1185">Reference proteome</keyword>
<name>A0A369TM83_9RHOB</name>
<evidence type="ECO:0000313" key="1">
    <source>
        <dbReference type="EMBL" id="RDD65555.1"/>
    </source>
</evidence>
<comment type="caution">
    <text evidence="1">The sequence shown here is derived from an EMBL/GenBank/DDBJ whole genome shotgun (WGS) entry which is preliminary data.</text>
</comment>
<dbReference type="EMBL" id="QPMK01000011">
    <property type="protein sequence ID" value="RDD65555.1"/>
    <property type="molecule type" value="Genomic_DNA"/>
</dbReference>
<proteinExistence type="predicted"/>
<accession>A0A369TM83</accession>
<dbReference type="RefSeq" id="WP_114511596.1">
    <property type="nucleotide sequence ID" value="NZ_QPMK01000011.1"/>
</dbReference>
<evidence type="ECO:0000313" key="2">
    <source>
        <dbReference type="Proteomes" id="UP000253977"/>
    </source>
</evidence>
<dbReference type="AlphaFoldDB" id="A0A369TM83"/>
<reference evidence="1 2" key="1">
    <citation type="submission" date="2018-07" db="EMBL/GenBank/DDBJ databases">
        <title>Thalassococcus profundi sp. nov., a marine bacterium isolated from deep seawater of Okinawa Trough.</title>
        <authorList>
            <person name="Yu M."/>
        </authorList>
    </citation>
    <scope>NUCLEOTIDE SEQUENCE [LARGE SCALE GENOMIC DNA]</scope>
    <source>
        <strain evidence="1 2">WRAS1</strain>
    </source>
</reference>
<sequence length="122" mass="13102">MTHRQGRSFAVVCAEPFVGEDAAEAIVAVYPDAQVKLVQSLDDAAAYLAESEDVGGAVVISPRQDISRSGLALQLATWDAPLFVITNKPDVLGDMPCRIWLAKQPFTNETIAELLRSGEMGV</sequence>
<organism evidence="1 2">
    <name type="scientific">Thalassococcus profundi</name>
    <dbReference type="NCBI Taxonomy" id="2282382"/>
    <lineage>
        <taxon>Bacteria</taxon>
        <taxon>Pseudomonadati</taxon>
        <taxon>Pseudomonadota</taxon>
        <taxon>Alphaproteobacteria</taxon>
        <taxon>Rhodobacterales</taxon>
        <taxon>Roseobacteraceae</taxon>
        <taxon>Thalassococcus</taxon>
    </lineage>
</organism>
<gene>
    <name evidence="1" type="ORF">DU478_14025</name>
</gene>
<dbReference type="Proteomes" id="UP000253977">
    <property type="component" value="Unassembled WGS sequence"/>
</dbReference>
<protein>
    <recommendedName>
        <fullName evidence="3">Response regulatory domain-containing protein</fullName>
    </recommendedName>
</protein>
<dbReference type="OrthoDB" id="7867372at2"/>
<evidence type="ECO:0008006" key="3">
    <source>
        <dbReference type="Google" id="ProtNLM"/>
    </source>
</evidence>